<organism evidence="2 3">
    <name type="scientific">Perilla frutescens var. hirtella</name>
    <name type="common">Perilla citriodora</name>
    <name type="synonym">Perilla setoyensis</name>
    <dbReference type="NCBI Taxonomy" id="608512"/>
    <lineage>
        <taxon>Eukaryota</taxon>
        <taxon>Viridiplantae</taxon>
        <taxon>Streptophyta</taxon>
        <taxon>Embryophyta</taxon>
        <taxon>Tracheophyta</taxon>
        <taxon>Spermatophyta</taxon>
        <taxon>Magnoliopsida</taxon>
        <taxon>eudicotyledons</taxon>
        <taxon>Gunneridae</taxon>
        <taxon>Pentapetalae</taxon>
        <taxon>asterids</taxon>
        <taxon>lamiids</taxon>
        <taxon>Lamiales</taxon>
        <taxon>Lamiaceae</taxon>
        <taxon>Nepetoideae</taxon>
        <taxon>Elsholtzieae</taxon>
        <taxon>Perilla</taxon>
    </lineage>
</organism>
<dbReference type="CDD" id="cd04051">
    <property type="entry name" value="C2_SRC2_like"/>
    <property type="match status" value="1"/>
</dbReference>
<dbReference type="InterPro" id="IPR044750">
    <property type="entry name" value="C2_SRC2/BAP"/>
</dbReference>
<reference evidence="2 3" key="1">
    <citation type="journal article" date="2021" name="Nat. Commun.">
        <title>Incipient diploidization of the medicinal plant Perilla within 10,000 years.</title>
        <authorList>
            <person name="Zhang Y."/>
            <person name="Shen Q."/>
            <person name="Leng L."/>
            <person name="Zhang D."/>
            <person name="Chen S."/>
            <person name="Shi Y."/>
            <person name="Ning Z."/>
            <person name="Chen S."/>
        </authorList>
    </citation>
    <scope>NUCLEOTIDE SEQUENCE [LARGE SCALE GENOMIC DNA]</scope>
    <source>
        <strain evidence="3">cv. PC099</strain>
    </source>
</reference>
<dbReference type="InterPro" id="IPR035892">
    <property type="entry name" value="C2_domain_sf"/>
</dbReference>
<dbReference type="SUPFAM" id="SSF49562">
    <property type="entry name" value="C2 domain (Calcium/lipid-binding domain, CaLB)"/>
    <property type="match status" value="1"/>
</dbReference>
<evidence type="ECO:0000313" key="3">
    <source>
        <dbReference type="Proteomes" id="UP001190926"/>
    </source>
</evidence>
<dbReference type="EMBL" id="SDAM02000063">
    <property type="protein sequence ID" value="KAH6832838.1"/>
    <property type="molecule type" value="Genomic_DNA"/>
</dbReference>
<dbReference type="InterPro" id="IPR000008">
    <property type="entry name" value="C2_dom"/>
</dbReference>
<feature type="domain" description="C2" evidence="1">
    <location>
        <begin position="1"/>
        <end position="110"/>
    </location>
</feature>
<accession>A0AAD4PAK1</accession>
<dbReference type="Gene3D" id="2.60.40.150">
    <property type="entry name" value="C2 domain"/>
    <property type="match status" value="1"/>
</dbReference>
<dbReference type="PANTHER" id="PTHR32246:SF22">
    <property type="entry name" value="C2 DOMAIN-CONTAINING PROTEIN"/>
    <property type="match status" value="1"/>
</dbReference>
<gene>
    <name evidence="2" type="ORF">C2S53_014349</name>
</gene>
<dbReference type="GO" id="GO:0006952">
    <property type="term" value="P:defense response"/>
    <property type="evidence" value="ECO:0007669"/>
    <property type="project" value="InterPro"/>
</dbReference>
<proteinExistence type="predicted"/>
<dbReference type="Proteomes" id="UP001190926">
    <property type="component" value="Unassembled WGS sequence"/>
</dbReference>
<sequence length="166" mass="19007">MGSRRFEITIVSAENLPDIRRLGRMKVYAEVSLNGEYETKKATTVDREGDTNPRWNFPFVYNVHGSYLRRPGLDVVVDLYCQRTLGDKFVGQVIIPINTLFQKGPKSQRNLSYPIAGTRNGRLNILYCFEEMFKITTAPWEEDGDDQFQLTAARLALIADFSSFIN</sequence>
<comment type="caution">
    <text evidence="2">The sequence shown here is derived from an EMBL/GenBank/DDBJ whole genome shotgun (WGS) entry which is preliminary data.</text>
</comment>
<dbReference type="SMART" id="SM00239">
    <property type="entry name" value="C2"/>
    <property type="match status" value="1"/>
</dbReference>
<keyword evidence="3" id="KW-1185">Reference proteome</keyword>
<dbReference type="PROSITE" id="PS50004">
    <property type="entry name" value="C2"/>
    <property type="match status" value="1"/>
</dbReference>
<dbReference type="Pfam" id="PF00168">
    <property type="entry name" value="C2"/>
    <property type="match status" value="1"/>
</dbReference>
<dbReference type="AlphaFoldDB" id="A0AAD4PAK1"/>
<protein>
    <recommendedName>
        <fullName evidence="1">C2 domain-containing protein</fullName>
    </recommendedName>
</protein>
<evidence type="ECO:0000313" key="2">
    <source>
        <dbReference type="EMBL" id="KAH6832838.1"/>
    </source>
</evidence>
<evidence type="ECO:0000259" key="1">
    <source>
        <dbReference type="PROSITE" id="PS50004"/>
    </source>
</evidence>
<dbReference type="PANTHER" id="PTHR32246">
    <property type="entry name" value="INGRESSION PROTEIN FIC1"/>
    <property type="match status" value="1"/>
</dbReference>
<name>A0AAD4PAK1_PERFH</name>